<accession>A0A251VGF4</accession>
<feature type="compositionally biased region" description="Basic and acidic residues" evidence="1">
    <location>
        <begin position="57"/>
        <end position="77"/>
    </location>
</feature>
<dbReference type="EMBL" id="CM007891">
    <property type="protein sequence ID" value="OTG34022.1"/>
    <property type="molecule type" value="Genomic_DNA"/>
</dbReference>
<protein>
    <submittedName>
        <fullName evidence="2">Uncharacterized protein</fullName>
    </submittedName>
</protein>
<evidence type="ECO:0000313" key="2">
    <source>
        <dbReference type="EMBL" id="OTG34022.1"/>
    </source>
</evidence>
<dbReference type="InParanoid" id="A0A251VGF4"/>
<organism evidence="2 3">
    <name type="scientific">Helianthus annuus</name>
    <name type="common">Common sunflower</name>
    <dbReference type="NCBI Taxonomy" id="4232"/>
    <lineage>
        <taxon>Eukaryota</taxon>
        <taxon>Viridiplantae</taxon>
        <taxon>Streptophyta</taxon>
        <taxon>Embryophyta</taxon>
        <taxon>Tracheophyta</taxon>
        <taxon>Spermatophyta</taxon>
        <taxon>Magnoliopsida</taxon>
        <taxon>eudicotyledons</taxon>
        <taxon>Gunneridae</taxon>
        <taxon>Pentapetalae</taxon>
        <taxon>asterids</taxon>
        <taxon>campanulids</taxon>
        <taxon>Asterales</taxon>
        <taxon>Asteraceae</taxon>
        <taxon>Asteroideae</taxon>
        <taxon>Heliantheae alliance</taxon>
        <taxon>Heliantheae</taxon>
        <taxon>Helianthus</taxon>
    </lineage>
</organism>
<keyword evidence="3" id="KW-1185">Reference proteome</keyword>
<proteinExistence type="predicted"/>
<name>A0A251VGF4_HELAN</name>
<dbReference type="Proteomes" id="UP000215914">
    <property type="component" value="Chromosome 2"/>
</dbReference>
<gene>
    <name evidence="2" type="ORF">HannXRQ_Chr02g0041071</name>
</gene>
<reference evidence="3" key="1">
    <citation type="journal article" date="2017" name="Nature">
        <title>The sunflower genome provides insights into oil metabolism, flowering and Asterid evolution.</title>
        <authorList>
            <person name="Badouin H."/>
            <person name="Gouzy J."/>
            <person name="Grassa C.J."/>
            <person name="Murat F."/>
            <person name="Staton S.E."/>
            <person name="Cottret L."/>
            <person name="Lelandais-Briere C."/>
            <person name="Owens G.L."/>
            <person name="Carrere S."/>
            <person name="Mayjonade B."/>
            <person name="Legrand L."/>
            <person name="Gill N."/>
            <person name="Kane N.C."/>
            <person name="Bowers J.E."/>
            <person name="Hubner S."/>
            <person name="Bellec A."/>
            <person name="Berard A."/>
            <person name="Berges H."/>
            <person name="Blanchet N."/>
            <person name="Boniface M.C."/>
            <person name="Brunel D."/>
            <person name="Catrice O."/>
            <person name="Chaidir N."/>
            <person name="Claudel C."/>
            <person name="Donnadieu C."/>
            <person name="Faraut T."/>
            <person name="Fievet G."/>
            <person name="Helmstetter N."/>
            <person name="King M."/>
            <person name="Knapp S.J."/>
            <person name="Lai Z."/>
            <person name="Le Paslier M.C."/>
            <person name="Lippi Y."/>
            <person name="Lorenzon L."/>
            <person name="Mandel J.R."/>
            <person name="Marage G."/>
            <person name="Marchand G."/>
            <person name="Marquand E."/>
            <person name="Bret-Mestries E."/>
            <person name="Morien E."/>
            <person name="Nambeesan S."/>
            <person name="Nguyen T."/>
            <person name="Pegot-Espagnet P."/>
            <person name="Pouilly N."/>
            <person name="Raftis F."/>
            <person name="Sallet E."/>
            <person name="Schiex T."/>
            <person name="Thomas J."/>
            <person name="Vandecasteele C."/>
            <person name="Vares D."/>
            <person name="Vear F."/>
            <person name="Vautrin S."/>
            <person name="Crespi M."/>
            <person name="Mangin B."/>
            <person name="Burke J.M."/>
            <person name="Salse J."/>
            <person name="Munos S."/>
            <person name="Vincourt P."/>
            <person name="Rieseberg L.H."/>
            <person name="Langlade N.B."/>
        </authorList>
    </citation>
    <scope>NUCLEOTIDE SEQUENCE [LARGE SCALE GENOMIC DNA]</scope>
    <source>
        <strain evidence="3">cv. SF193</strain>
    </source>
</reference>
<evidence type="ECO:0000313" key="3">
    <source>
        <dbReference type="Proteomes" id="UP000215914"/>
    </source>
</evidence>
<feature type="region of interest" description="Disordered" evidence="1">
    <location>
        <begin position="47"/>
        <end position="77"/>
    </location>
</feature>
<dbReference type="AlphaFoldDB" id="A0A251VGF4"/>
<evidence type="ECO:0000256" key="1">
    <source>
        <dbReference type="SAM" id="MobiDB-lite"/>
    </source>
</evidence>
<sequence>MRYYASTLNRFSTRSTHWSATRLNMLSERTGCSIEYATRSSDILLRTTTEVPNRSVKPTDRTDRSNDRPERPFDRST</sequence>